<keyword evidence="1" id="KW-1133">Transmembrane helix</keyword>
<sequence length="175" mass="18804">MVGFELLGTLAFGAMTAGVLLIAFRLAGRRAPLALLLAGAGLAMLSFAIWTRYAWAPRVVGALPASVVVIERTRAATAWEPWTLLVPRTEGLALVDRRTVRRHQDHPALRWASVLFVERATPDPVIADRLIDCAGHRWTAITPQTAFDDTGLPLAPEWVAGGTPAALFSAVCDSP</sequence>
<evidence type="ECO:0000313" key="3">
    <source>
        <dbReference type="Proteomes" id="UP000321567"/>
    </source>
</evidence>
<keyword evidence="1" id="KW-0812">Transmembrane</keyword>
<dbReference type="AlphaFoldDB" id="A0A512H8M6"/>
<dbReference type="EMBL" id="BJZO01000048">
    <property type="protein sequence ID" value="GEO81804.1"/>
    <property type="molecule type" value="Genomic_DNA"/>
</dbReference>
<gene>
    <name evidence="2" type="ORF">ROR02_19350</name>
</gene>
<evidence type="ECO:0000313" key="2">
    <source>
        <dbReference type="EMBL" id="GEO81804.1"/>
    </source>
</evidence>
<keyword evidence="1" id="KW-0472">Membrane</keyword>
<keyword evidence="3" id="KW-1185">Reference proteome</keyword>
<protein>
    <submittedName>
        <fullName evidence="2">Uncharacterized protein</fullName>
    </submittedName>
</protein>
<feature type="transmembrane region" description="Helical" evidence="1">
    <location>
        <begin position="6"/>
        <end position="26"/>
    </location>
</feature>
<organism evidence="2 3">
    <name type="scientific">Pararhodospirillum oryzae</name>
    <dbReference type="NCBI Taxonomy" id="478448"/>
    <lineage>
        <taxon>Bacteria</taxon>
        <taxon>Pseudomonadati</taxon>
        <taxon>Pseudomonadota</taxon>
        <taxon>Alphaproteobacteria</taxon>
        <taxon>Rhodospirillales</taxon>
        <taxon>Rhodospirillaceae</taxon>
        <taxon>Pararhodospirillum</taxon>
    </lineage>
</organism>
<feature type="transmembrane region" description="Helical" evidence="1">
    <location>
        <begin position="33"/>
        <end position="55"/>
    </location>
</feature>
<comment type="caution">
    <text evidence="2">The sequence shown here is derived from an EMBL/GenBank/DDBJ whole genome shotgun (WGS) entry which is preliminary data.</text>
</comment>
<accession>A0A512H8M6</accession>
<evidence type="ECO:0000256" key="1">
    <source>
        <dbReference type="SAM" id="Phobius"/>
    </source>
</evidence>
<dbReference type="OrthoDB" id="8601734at2"/>
<dbReference type="Proteomes" id="UP000321567">
    <property type="component" value="Unassembled WGS sequence"/>
</dbReference>
<dbReference type="RefSeq" id="WP_147163826.1">
    <property type="nucleotide sequence ID" value="NZ_BJZO01000048.1"/>
</dbReference>
<name>A0A512H8M6_9PROT</name>
<reference evidence="2 3" key="1">
    <citation type="submission" date="2019-07" db="EMBL/GenBank/DDBJ databases">
        <title>Whole genome shotgun sequence of Rhodospirillum oryzae NBRC 107573.</title>
        <authorList>
            <person name="Hosoyama A."/>
            <person name="Uohara A."/>
            <person name="Ohji S."/>
            <person name="Ichikawa N."/>
        </authorList>
    </citation>
    <scope>NUCLEOTIDE SEQUENCE [LARGE SCALE GENOMIC DNA]</scope>
    <source>
        <strain evidence="2 3">NBRC 107573</strain>
    </source>
</reference>
<proteinExistence type="predicted"/>